<dbReference type="Gene3D" id="3.20.19.10">
    <property type="entry name" value="Aconitase, domain 4"/>
    <property type="match status" value="1"/>
</dbReference>
<dbReference type="Pfam" id="PF00694">
    <property type="entry name" value="Aconitase_C"/>
    <property type="match status" value="1"/>
</dbReference>
<accession>A0A9W8M9G1</accession>
<dbReference type="GO" id="GO:0006099">
    <property type="term" value="P:tricarboxylic acid cycle"/>
    <property type="evidence" value="ECO:0007669"/>
    <property type="project" value="TreeGrafter"/>
</dbReference>
<dbReference type="InterPro" id="IPR000573">
    <property type="entry name" value="AconitaseA/IPMdHydase_ssu_swvl"/>
</dbReference>
<dbReference type="Proteomes" id="UP001140091">
    <property type="component" value="Unassembled WGS sequence"/>
</dbReference>
<evidence type="ECO:0000259" key="2">
    <source>
        <dbReference type="Pfam" id="PF00694"/>
    </source>
</evidence>
<dbReference type="SUPFAM" id="SSF52016">
    <property type="entry name" value="LeuD/IlvD-like"/>
    <property type="match status" value="1"/>
</dbReference>
<dbReference type="PANTHER" id="PTHR43160">
    <property type="entry name" value="ACONITATE HYDRATASE B"/>
    <property type="match status" value="1"/>
</dbReference>
<evidence type="ECO:0000313" key="4">
    <source>
        <dbReference type="Proteomes" id="UP001140091"/>
    </source>
</evidence>
<dbReference type="OrthoDB" id="2224430at2759"/>
<reference evidence="3" key="1">
    <citation type="submission" date="2022-06" db="EMBL/GenBank/DDBJ databases">
        <title>Genome Sequence of Candolleomyces eurysporus.</title>
        <authorList>
            <person name="Buettner E."/>
        </authorList>
    </citation>
    <scope>NUCLEOTIDE SEQUENCE</scope>
    <source>
        <strain evidence="3">VTCC 930004</strain>
    </source>
</reference>
<dbReference type="AlphaFoldDB" id="A0A9W8M9G1"/>
<keyword evidence="4" id="KW-1185">Reference proteome</keyword>
<dbReference type="GO" id="GO:0005829">
    <property type="term" value="C:cytosol"/>
    <property type="evidence" value="ECO:0007669"/>
    <property type="project" value="TreeGrafter"/>
</dbReference>
<evidence type="ECO:0000313" key="3">
    <source>
        <dbReference type="EMBL" id="KAJ2921637.1"/>
    </source>
</evidence>
<dbReference type="GO" id="GO:0005739">
    <property type="term" value="C:mitochondrion"/>
    <property type="evidence" value="ECO:0007669"/>
    <property type="project" value="TreeGrafter"/>
</dbReference>
<gene>
    <name evidence="3" type="ORF">H1R20_g15456</name>
</gene>
<dbReference type="EMBL" id="JANBPK010001569">
    <property type="protein sequence ID" value="KAJ2921637.1"/>
    <property type="molecule type" value="Genomic_DNA"/>
</dbReference>
<dbReference type="GO" id="GO:0051539">
    <property type="term" value="F:4 iron, 4 sulfur cluster binding"/>
    <property type="evidence" value="ECO:0007669"/>
    <property type="project" value="TreeGrafter"/>
</dbReference>
<dbReference type="GO" id="GO:0003994">
    <property type="term" value="F:aconitate hydratase activity"/>
    <property type="evidence" value="ECO:0007669"/>
    <property type="project" value="TreeGrafter"/>
</dbReference>
<dbReference type="InterPro" id="IPR015928">
    <property type="entry name" value="Aconitase/3IPM_dehydase_swvl"/>
</dbReference>
<protein>
    <recommendedName>
        <fullName evidence="1">Aconitate hydratase, mitochondrial</fullName>
    </recommendedName>
</protein>
<evidence type="ECO:0000256" key="1">
    <source>
        <dbReference type="ARBA" id="ARBA00015940"/>
    </source>
</evidence>
<name>A0A9W8M9G1_9AGAR</name>
<dbReference type="PANTHER" id="PTHR43160:SF3">
    <property type="entry name" value="ACONITATE HYDRATASE, MITOCHONDRIAL"/>
    <property type="match status" value="1"/>
</dbReference>
<organism evidence="3 4">
    <name type="scientific">Candolleomyces eurysporus</name>
    <dbReference type="NCBI Taxonomy" id="2828524"/>
    <lineage>
        <taxon>Eukaryota</taxon>
        <taxon>Fungi</taxon>
        <taxon>Dikarya</taxon>
        <taxon>Basidiomycota</taxon>
        <taxon>Agaricomycotina</taxon>
        <taxon>Agaricomycetes</taxon>
        <taxon>Agaricomycetidae</taxon>
        <taxon>Agaricales</taxon>
        <taxon>Agaricineae</taxon>
        <taxon>Psathyrellaceae</taxon>
        <taxon>Candolleomyces</taxon>
    </lineage>
</organism>
<dbReference type="InterPro" id="IPR050926">
    <property type="entry name" value="Aconitase/IPM_isomerase"/>
</dbReference>
<feature type="non-terminal residue" evidence="3">
    <location>
        <position position="159"/>
    </location>
</feature>
<feature type="domain" description="Aconitase A/isopropylmalate dehydratase small subunit swivel" evidence="2">
    <location>
        <begin position="30"/>
        <end position="127"/>
    </location>
</feature>
<sequence>MTVRLRTSRVLANACGSCLGQLDRQDIKKGERDTENCIIGAVNIEDNEVNKFKTQITEYGEVPSPQAAAGIKWVVIGCHNYDEGSSRERAALELRFLGGLATISRSFARIHRTNLKKQDILTLTFADRQGPANDKVDVFGLDSFASSKNLTSSPSMRTV</sequence>
<proteinExistence type="predicted"/>
<comment type="caution">
    <text evidence="3">The sequence shown here is derived from an EMBL/GenBank/DDBJ whole genome shotgun (WGS) entry which is preliminary data.</text>
</comment>